<feature type="compositionally biased region" description="Acidic residues" evidence="1">
    <location>
        <begin position="43"/>
        <end position="52"/>
    </location>
</feature>
<organism evidence="4">
    <name type="scientific">Nippostrongylus brasiliensis</name>
    <name type="common">Rat hookworm</name>
    <dbReference type="NCBI Taxonomy" id="27835"/>
    <lineage>
        <taxon>Eukaryota</taxon>
        <taxon>Metazoa</taxon>
        <taxon>Ecdysozoa</taxon>
        <taxon>Nematoda</taxon>
        <taxon>Chromadorea</taxon>
        <taxon>Rhabditida</taxon>
        <taxon>Rhabditina</taxon>
        <taxon>Rhabditomorpha</taxon>
        <taxon>Strongyloidea</taxon>
        <taxon>Heligmosomidae</taxon>
        <taxon>Nippostrongylus</taxon>
    </lineage>
</organism>
<dbReference type="GO" id="GO:0005615">
    <property type="term" value="C:extracellular space"/>
    <property type="evidence" value="ECO:0007669"/>
    <property type="project" value="TreeGrafter"/>
</dbReference>
<proteinExistence type="predicted"/>
<feature type="compositionally biased region" description="Basic and acidic residues" evidence="1">
    <location>
        <begin position="407"/>
        <end position="433"/>
    </location>
</feature>
<feature type="region of interest" description="Disordered" evidence="1">
    <location>
        <begin position="189"/>
        <end position="232"/>
    </location>
</feature>
<dbReference type="EMBL" id="UYSL01023189">
    <property type="protein sequence ID" value="VDL81839.1"/>
    <property type="molecule type" value="Genomic_DNA"/>
</dbReference>
<evidence type="ECO:0000313" key="2">
    <source>
        <dbReference type="EMBL" id="VDL81839.1"/>
    </source>
</evidence>
<keyword evidence="3" id="KW-1185">Reference proteome</keyword>
<feature type="region of interest" description="Disordered" evidence="1">
    <location>
        <begin position="27"/>
        <end position="70"/>
    </location>
</feature>
<feature type="region of interest" description="Disordered" evidence="1">
    <location>
        <begin position="457"/>
        <end position="480"/>
    </location>
</feature>
<feature type="compositionally biased region" description="Polar residues" evidence="1">
    <location>
        <begin position="193"/>
        <end position="204"/>
    </location>
</feature>
<gene>
    <name evidence="2" type="ORF">NBR_LOCUS18118</name>
</gene>
<feature type="compositionally biased region" description="Basic and acidic residues" evidence="1">
    <location>
        <begin position="207"/>
        <end position="218"/>
    </location>
</feature>
<dbReference type="GO" id="GO:0045747">
    <property type="term" value="P:positive regulation of Notch signaling pathway"/>
    <property type="evidence" value="ECO:0007669"/>
    <property type="project" value="TreeGrafter"/>
</dbReference>
<protein>
    <submittedName>
        <fullName evidence="4">SH2 domain-containing protein</fullName>
    </submittedName>
</protein>
<dbReference type="PANTHER" id="PTHR35015:SF3">
    <property type="entry name" value="DELTA AND OSM-11-LIKE"/>
    <property type="match status" value="1"/>
</dbReference>
<dbReference type="WBParaSite" id="NBR_0001811701-mRNA-1">
    <property type="protein sequence ID" value="NBR_0001811701-mRNA-1"/>
    <property type="gene ID" value="NBR_0001811701"/>
</dbReference>
<reference evidence="2 3" key="2">
    <citation type="submission" date="2018-11" db="EMBL/GenBank/DDBJ databases">
        <authorList>
            <consortium name="Pathogen Informatics"/>
        </authorList>
    </citation>
    <scope>NUCLEOTIDE SEQUENCE [LARGE SCALE GENOMIC DNA]</scope>
</reference>
<accession>A0A158R3E4</accession>
<feature type="region of interest" description="Disordered" evidence="1">
    <location>
        <begin position="348"/>
        <end position="369"/>
    </location>
</feature>
<feature type="region of interest" description="Disordered" evidence="1">
    <location>
        <begin position="386"/>
        <end position="438"/>
    </location>
</feature>
<dbReference type="Proteomes" id="UP000271162">
    <property type="component" value="Unassembled WGS sequence"/>
</dbReference>
<dbReference type="PANTHER" id="PTHR35015">
    <property type="entry name" value="PROTEIN CBR-OSM-7-RELATED"/>
    <property type="match status" value="1"/>
</dbReference>
<feature type="compositionally biased region" description="Basic and acidic residues" evidence="1">
    <location>
        <begin position="61"/>
        <end position="70"/>
    </location>
</feature>
<dbReference type="OMA" id="DHANKYY"/>
<evidence type="ECO:0000313" key="4">
    <source>
        <dbReference type="WBParaSite" id="NBR_0001811701-mRNA-1"/>
    </source>
</evidence>
<dbReference type="InterPro" id="IPR053124">
    <property type="entry name" value="Notch_signaling_modulators"/>
</dbReference>
<feature type="compositionally biased region" description="Polar residues" evidence="1">
    <location>
        <begin position="394"/>
        <end position="406"/>
    </location>
</feature>
<reference evidence="4" key="1">
    <citation type="submission" date="2016-04" db="UniProtKB">
        <authorList>
            <consortium name="WormBaseParasite"/>
        </authorList>
    </citation>
    <scope>IDENTIFICATION</scope>
</reference>
<evidence type="ECO:0000256" key="1">
    <source>
        <dbReference type="SAM" id="MobiDB-lite"/>
    </source>
</evidence>
<sequence>YKQFCQERVQPELGKADEFCASYRDSCLSSKSKSSSDVAKEIDDIDLPDPDEGGAGAQISESRESRPSKDSEVQEYCEKYWENFNFFCAGESSMENEKFCRSFRKNCPQKVGSLKESASFLGERHQGSDRESSRSRDTLYLYKGTREEYCNKFAVNYEYYCTGESDNPEITLKFCPSYKRSCREALPGPANPFTKNAGTQSSPRQGGRVDPDFPDFNRPRSSRRRSRKRKPKAYKKPCTVDCDPKIHPHCTESCKCDYHYPFVQKFCNPPPLPLFLNTCRLWYSGCVKYERYHYASQFIYSKAEKGKRVELPVNSRPFSVISPNGERLPVVVRQPGVNTGSWDNPILRDSVNWSAPNPQRDDPLRDTVDWGTPIVLRPEDFETVSKDELEKFTRSQPGTAKPSSTIRAKDGPLPQRDDVGEKNAKTDKREKDTPIVPSDSVFSNAIQQYGSFTDQTGILHRPRSRSPFTKPGLWEANPDNPHNRDHANKWYYHPESVNVDWLSGQIAWGGHFAVPAAGVGGTMGFSTVHFPTIGTFAKIPDDYD</sequence>
<dbReference type="GO" id="GO:0005112">
    <property type="term" value="F:Notch binding"/>
    <property type="evidence" value="ECO:0007669"/>
    <property type="project" value="TreeGrafter"/>
</dbReference>
<dbReference type="AlphaFoldDB" id="A0A158R3E4"/>
<feature type="compositionally biased region" description="Basic and acidic residues" evidence="1">
    <location>
        <begin position="359"/>
        <end position="368"/>
    </location>
</feature>
<feature type="compositionally biased region" description="Basic residues" evidence="1">
    <location>
        <begin position="220"/>
        <end position="232"/>
    </location>
</feature>
<name>A0A158R3E4_NIPBR</name>
<evidence type="ECO:0000313" key="3">
    <source>
        <dbReference type="Proteomes" id="UP000271162"/>
    </source>
</evidence>